<dbReference type="GO" id="GO:0046872">
    <property type="term" value="F:metal ion binding"/>
    <property type="evidence" value="ECO:0007669"/>
    <property type="project" value="UniProtKB-KW"/>
</dbReference>
<evidence type="ECO:0000313" key="8">
    <source>
        <dbReference type="Proteomes" id="UP001221413"/>
    </source>
</evidence>
<reference evidence="7" key="1">
    <citation type="submission" date="2023-01" db="EMBL/GenBank/DDBJ databases">
        <title>The chitinases involved in constricting ring structure development in the nematode-trapping fungus Drechslerella dactyloides.</title>
        <authorList>
            <person name="Wang R."/>
            <person name="Zhang L."/>
            <person name="Tang P."/>
            <person name="Li S."/>
            <person name="Liang L."/>
        </authorList>
    </citation>
    <scope>NUCLEOTIDE SEQUENCE</scope>
    <source>
        <strain evidence="7">YMF1.00031</strain>
    </source>
</reference>
<protein>
    <submittedName>
        <fullName evidence="7">2-oxoglutarate-dependent dioxygenase</fullName>
    </submittedName>
</protein>
<feature type="domain" description="Fe2OG dioxygenase" evidence="6">
    <location>
        <begin position="185"/>
        <end position="306"/>
    </location>
</feature>
<comment type="similarity">
    <text evidence="1 5">Belongs to the iron/ascorbate-dependent oxidoreductase family.</text>
</comment>
<name>A0AAD6NNP7_DREDA</name>
<dbReference type="InterPro" id="IPR044861">
    <property type="entry name" value="IPNS-like_FE2OG_OXY"/>
</dbReference>
<evidence type="ECO:0000313" key="7">
    <source>
        <dbReference type="EMBL" id="KAJ6265027.1"/>
    </source>
</evidence>
<keyword evidence="8" id="KW-1185">Reference proteome</keyword>
<dbReference type="SUPFAM" id="SSF51197">
    <property type="entry name" value="Clavaminate synthase-like"/>
    <property type="match status" value="1"/>
</dbReference>
<dbReference type="InterPro" id="IPR026992">
    <property type="entry name" value="DIOX_N"/>
</dbReference>
<evidence type="ECO:0000256" key="2">
    <source>
        <dbReference type="ARBA" id="ARBA00022723"/>
    </source>
</evidence>
<dbReference type="PANTHER" id="PTHR10209">
    <property type="entry name" value="OXIDOREDUCTASE, 2OG-FE II OXYGENASE FAMILY PROTEIN"/>
    <property type="match status" value="1"/>
</dbReference>
<organism evidence="7 8">
    <name type="scientific">Drechslerella dactyloides</name>
    <name type="common">Nematode-trapping fungus</name>
    <name type="synonym">Arthrobotrys dactyloides</name>
    <dbReference type="NCBI Taxonomy" id="74499"/>
    <lineage>
        <taxon>Eukaryota</taxon>
        <taxon>Fungi</taxon>
        <taxon>Dikarya</taxon>
        <taxon>Ascomycota</taxon>
        <taxon>Pezizomycotina</taxon>
        <taxon>Orbiliomycetes</taxon>
        <taxon>Orbiliales</taxon>
        <taxon>Orbiliaceae</taxon>
        <taxon>Drechslerella</taxon>
    </lineage>
</organism>
<keyword evidence="4 5" id="KW-0408">Iron</keyword>
<dbReference type="AlphaFoldDB" id="A0AAD6NNP7"/>
<gene>
    <name evidence="7" type="ORF">Dda_1182</name>
</gene>
<evidence type="ECO:0000256" key="5">
    <source>
        <dbReference type="RuleBase" id="RU003682"/>
    </source>
</evidence>
<dbReference type="Pfam" id="PF14226">
    <property type="entry name" value="DIOX_N"/>
    <property type="match status" value="1"/>
</dbReference>
<proteinExistence type="inferred from homology"/>
<keyword evidence="7" id="KW-0223">Dioxygenase</keyword>
<evidence type="ECO:0000259" key="6">
    <source>
        <dbReference type="PROSITE" id="PS51471"/>
    </source>
</evidence>
<accession>A0AAD6NNP7</accession>
<dbReference type="PRINTS" id="PR00682">
    <property type="entry name" value="IPNSYNTHASE"/>
</dbReference>
<comment type="caution">
    <text evidence="7">The sequence shown here is derived from an EMBL/GenBank/DDBJ whole genome shotgun (WGS) entry which is preliminary data.</text>
</comment>
<evidence type="ECO:0000256" key="1">
    <source>
        <dbReference type="ARBA" id="ARBA00008056"/>
    </source>
</evidence>
<dbReference type="Proteomes" id="UP001221413">
    <property type="component" value="Unassembled WGS sequence"/>
</dbReference>
<dbReference type="PANTHER" id="PTHR10209:SF881">
    <property type="entry name" value="FI07970P-RELATED"/>
    <property type="match status" value="1"/>
</dbReference>
<dbReference type="Pfam" id="PF03171">
    <property type="entry name" value="2OG-FeII_Oxy"/>
    <property type="match status" value="1"/>
</dbReference>
<sequence>MIPMALPFVDVSPFLTKGSPPSDAKRASAKALFDACHDVGFFYLRGHGVPKEQCDQVLETVHRWMLTTPDVEKTAIARQDAGVGSGDGARGYQRVGENVTLGKSAIDLYATHPESPASPPYKPLHGRNLWPNEKFESVFTAYIDKVLLLGAALMRCMATAFDLPEDYFDSYISPSFWVCRAIGYPPLTPAAMERNPGGVSCGAHSDYGCWTFLLADDTKGALKVKSKDGDSWIDADPIEGAYVVNVGDMLMQWTNGLFKSTVHQGTLENHNLADEEGETPACDAKYHIAHDATPDKRVSVPVFFEPAWDAEISPLETCVQKTGGEALYGSVRYGEYLLGKVSTNFYAAPRSAD</sequence>
<keyword evidence="3 5" id="KW-0560">Oxidoreductase</keyword>
<dbReference type="GO" id="GO:0051213">
    <property type="term" value="F:dioxygenase activity"/>
    <property type="evidence" value="ECO:0007669"/>
    <property type="project" value="UniProtKB-KW"/>
</dbReference>
<dbReference type="InterPro" id="IPR005123">
    <property type="entry name" value="Oxoglu/Fe-dep_dioxygenase_dom"/>
</dbReference>
<dbReference type="InterPro" id="IPR027443">
    <property type="entry name" value="IPNS-like_sf"/>
</dbReference>
<keyword evidence="2 5" id="KW-0479">Metal-binding</keyword>
<evidence type="ECO:0000256" key="3">
    <source>
        <dbReference type="ARBA" id="ARBA00023002"/>
    </source>
</evidence>
<dbReference type="PROSITE" id="PS51471">
    <property type="entry name" value="FE2OG_OXY"/>
    <property type="match status" value="1"/>
</dbReference>
<evidence type="ECO:0000256" key="4">
    <source>
        <dbReference type="ARBA" id="ARBA00023004"/>
    </source>
</evidence>
<dbReference type="GO" id="GO:0044283">
    <property type="term" value="P:small molecule biosynthetic process"/>
    <property type="evidence" value="ECO:0007669"/>
    <property type="project" value="UniProtKB-ARBA"/>
</dbReference>
<dbReference type="EMBL" id="JAQGDS010000001">
    <property type="protein sequence ID" value="KAJ6265027.1"/>
    <property type="molecule type" value="Genomic_DNA"/>
</dbReference>
<dbReference type="Gene3D" id="2.60.120.330">
    <property type="entry name" value="B-lactam Antibiotic, Isopenicillin N Synthase, Chain"/>
    <property type="match status" value="1"/>
</dbReference>